<dbReference type="EMBL" id="QVNQ01000008">
    <property type="protein sequence ID" value="RFS82651.1"/>
    <property type="molecule type" value="Genomic_DNA"/>
</dbReference>
<dbReference type="RefSeq" id="WP_117402070.1">
    <property type="nucleotide sequence ID" value="NZ_QVNQ01000008.1"/>
</dbReference>
<gene>
    <name evidence="1" type="ORF">D0T12_24670</name>
</gene>
<proteinExistence type="predicted"/>
<dbReference type="OrthoDB" id="3473560at2"/>
<dbReference type="Proteomes" id="UP000262882">
    <property type="component" value="Unassembled WGS sequence"/>
</dbReference>
<evidence type="ECO:0000313" key="2">
    <source>
        <dbReference type="Proteomes" id="UP000262882"/>
    </source>
</evidence>
<sequence length="169" mass="18464">MDYSAVEIREKNILALRAFLLEGPVTWASLQSEMQKDDETAAGYMSLLYGAFNVAVRRKFAPAYTVGDIVRFVAELRIKSGEEAGLINPLVAEDMIRRAIGAPPLKDGGPDDVSLALHAEVYVLLYLITEADLGRAELEQFIDEAVAYTEEWLVARRAEASAAPSSGTV</sequence>
<comment type="caution">
    <text evidence="1">The sequence shown here is derived from an EMBL/GenBank/DDBJ whole genome shotgun (WGS) entry which is preliminary data.</text>
</comment>
<evidence type="ECO:0000313" key="1">
    <source>
        <dbReference type="EMBL" id="RFS82651.1"/>
    </source>
</evidence>
<accession>A0A372GBC0</accession>
<name>A0A372GBC0_9ACTN</name>
<keyword evidence="2" id="KW-1185">Reference proteome</keyword>
<protein>
    <submittedName>
        <fullName evidence="1">Uncharacterized protein</fullName>
    </submittedName>
</protein>
<organism evidence="1 2">
    <name type="scientific">Actinomadura spongiicola</name>
    <dbReference type="NCBI Taxonomy" id="2303421"/>
    <lineage>
        <taxon>Bacteria</taxon>
        <taxon>Bacillati</taxon>
        <taxon>Actinomycetota</taxon>
        <taxon>Actinomycetes</taxon>
        <taxon>Streptosporangiales</taxon>
        <taxon>Thermomonosporaceae</taxon>
        <taxon>Actinomadura</taxon>
    </lineage>
</organism>
<reference evidence="1 2" key="1">
    <citation type="submission" date="2018-08" db="EMBL/GenBank/DDBJ databases">
        <title>Actinomadura spongicola sp. nov., isolated from marine sponge Leucetta chagosensis.</title>
        <authorList>
            <person name="Li L."/>
            <person name="Lin H.W."/>
        </authorList>
    </citation>
    <scope>NUCLEOTIDE SEQUENCE [LARGE SCALE GENOMIC DNA]</scope>
    <source>
        <strain evidence="1 2">LHW52907</strain>
    </source>
</reference>
<dbReference type="AlphaFoldDB" id="A0A372GBC0"/>